<sequence>MIRVTRGVATAAALLALAAASPGAAYAQPSPGTPSTEAPSTGAGAPGAASAVPPAGRIGNLELPEGWQVIGAGAGRQLVWTSPEPVPMGDARVEFHAGDRLLGRPVAQQDGRTFRLAVGDIRLDEGTQLRVTAAGRRLDAAGPARSARLTPLDPAAPPPALSDRPPVNRVDPGVPGRYRTVTGEYSLKSVRLPGFPEPVEMRAAVVGPVDAPGERPVALFLHGRHTTCYTPGTEDMGGEWPCAAGTKPIPSHQGYLRAQRLLASQGYVTVSISANGINGQDHRAEDGGAQARSSLIRLHLARWADWSANRAAAPAAVRRTSPADLSRVLLVGHSRGGEGVNRAAIDSISPPPADQDGYRGPVRWKIRGTVPIGPTIFGNNPAADVPSMTILPGCDGDVYDLQGQNFVDGTRGVSRGAALHSAVYMVGANHNYFNSEWTPGQAQAPAFDDFSSDDGTDPVCSPGTPTRLTATQQQAAGATYIAAAARLFVTGDDRVRPLLDGTGRRALSAGPARVLTHAVGAHRTPAFLPGSSVTVSGTGRLCAQVDPDAARACLAPEAGGMSPHFARWDVSPEPGRDAVALQWSTPGAPVVVHSARPVSLAGSDALALRLIVPPNSTGTQLDVAVTDASGRRATLGRTRIDGLPGTERTASYWAREVRVPLSAAVRAGLDLKRITTLGLTPRSGSGSAWLMDAWGWRPGMPVVRPAVPTRVDVGRLTVAEGDSGVRTYRVPVRVTGQGSGQVRLFVPRPGTDEITSRVVTVRPGRHDIDVPVEVRGNTRYGYDVTHDAFVKAVRGTVVGAHRGGVTALNDDVMPTVSLTPVADDVTEGAPLTWRVTLSAAADTDITGDVAFLAPTAGTELSTADVDRAWLEERLGEVPATATPLSGLERGGLYLDATVPAGATSTQVTVPTVKDGLTEPTESVRARLTTYDGSWEPVPGPEFTGTVRDEP</sequence>
<organism evidence="3 4">
    <name type="scientific">Streptomyces zaomyceticus</name>
    <dbReference type="NCBI Taxonomy" id="68286"/>
    <lineage>
        <taxon>Bacteria</taxon>
        <taxon>Bacillati</taxon>
        <taxon>Actinomycetota</taxon>
        <taxon>Actinomycetes</taxon>
        <taxon>Kitasatosporales</taxon>
        <taxon>Streptomycetaceae</taxon>
        <taxon>Streptomyces</taxon>
    </lineage>
</organism>
<gene>
    <name evidence="3" type="ORF">OG814_39210</name>
</gene>
<dbReference type="SUPFAM" id="SSF141072">
    <property type="entry name" value="CalX-like"/>
    <property type="match status" value="1"/>
</dbReference>
<evidence type="ECO:0000256" key="2">
    <source>
        <dbReference type="SAM" id="SignalP"/>
    </source>
</evidence>
<dbReference type="InterPro" id="IPR038081">
    <property type="entry name" value="CalX-like_sf"/>
</dbReference>
<dbReference type="Proteomes" id="UP001622594">
    <property type="component" value="Chromosome"/>
</dbReference>
<accession>A0ABZ1LK34</accession>
<evidence type="ECO:0000313" key="3">
    <source>
        <dbReference type="EMBL" id="WTR74878.1"/>
    </source>
</evidence>
<keyword evidence="2" id="KW-0732">Signal</keyword>
<protein>
    <recommendedName>
        <fullName evidence="5">Secreted protein</fullName>
    </recommendedName>
</protein>
<feature type="region of interest" description="Disordered" evidence="1">
    <location>
        <begin position="931"/>
        <end position="950"/>
    </location>
</feature>
<proteinExistence type="predicted"/>
<keyword evidence="4" id="KW-1185">Reference proteome</keyword>
<feature type="chain" id="PRO_5046016992" description="Secreted protein" evidence="2">
    <location>
        <begin position="28"/>
        <end position="950"/>
    </location>
</feature>
<dbReference type="InterPro" id="IPR029058">
    <property type="entry name" value="AB_hydrolase_fold"/>
</dbReference>
<evidence type="ECO:0000313" key="4">
    <source>
        <dbReference type="Proteomes" id="UP001622594"/>
    </source>
</evidence>
<feature type="region of interest" description="Disordered" evidence="1">
    <location>
        <begin position="140"/>
        <end position="174"/>
    </location>
</feature>
<reference evidence="3 4" key="1">
    <citation type="submission" date="2022-10" db="EMBL/GenBank/DDBJ databases">
        <title>The complete genomes of actinobacterial strains from the NBC collection.</title>
        <authorList>
            <person name="Joergensen T.S."/>
            <person name="Alvarez Arevalo M."/>
            <person name="Sterndorff E.B."/>
            <person name="Faurdal D."/>
            <person name="Vuksanovic O."/>
            <person name="Mourched A.-S."/>
            <person name="Charusanti P."/>
            <person name="Shaw S."/>
            <person name="Blin K."/>
            <person name="Weber T."/>
        </authorList>
    </citation>
    <scope>NUCLEOTIDE SEQUENCE [LARGE SCALE GENOMIC DNA]</scope>
    <source>
        <strain evidence="3 4">NBC_00123</strain>
    </source>
</reference>
<name>A0ABZ1LK34_9ACTN</name>
<feature type="compositionally biased region" description="Low complexity" evidence="1">
    <location>
        <begin position="38"/>
        <end position="56"/>
    </location>
</feature>
<dbReference type="SUPFAM" id="SSF53474">
    <property type="entry name" value="alpha/beta-Hydrolases"/>
    <property type="match status" value="1"/>
</dbReference>
<dbReference type="EMBL" id="CP108188">
    <property type="protein sequence ID" value="WTR74878.1"/>
    <property type="molecule type" value="Genomic_DNA"/>
</dbReference>
<evidence type="ECO:0000256" key="1">
    <source>
        <dbReference type="SAM" id="MobiDB-lite"/>
    </source>
</evidence>
<feature type="region of interest" description="Disordered" evidence="1">
    <location>
        <begin position="24"/>
        <end position="57"/>
    </location>
</feature>
<dbReference type="RefSeq" id="WP_405874295.1">
    <property type="nucleotide sequence ID" value="NZ_CP108188.1"/>
</dbReference>
<evidence type="ECO:0008006" key="5">
    <source>
        <dbReference type="Google" id="ProtNLM"/>
    </source>
</evidence>
<dbReference type="Gene3D" id="3.40.50.1820">
    <property type="entry name" value="alpha/beta hydrolase"/>
    <property type="match status" value="1"/>
</dbReference>
<feature type="signal peptide" evidence="2">
    <location>
        <begin position="1"/>
        <end position="27"/>
    </location>
</feature>